<dbReference type="PROSITE" id="PS50005">
    <property type="entry name" value="TPR"/>
    <property type="match status" value="2"/>
</dbReference>
<feature type="repeat" description="TPR" evidence="3">
    <location>
        <begin position="74"/>
        <end position="107"/>
    </location>
</feature>
<feature type="compositionally biased region" description="Low complexity" evidence="4">
    <location>
        <begin position="346"/>
        <end position="370"/>
    </location>
</feature>
<feature type="region of interest" description="Disordered" evidence="4">
    <location>
        <begin position="332"/>
        <end position="377"/>
    </location>
</feature>
<dbReference type="SUPFAM" id="SSF48452">
    <property type="entry name" value="TPR-like"/>
    <property type="match status" value="1"/>
</dbReference>
<feature type="region of interest" description="Disordered" evidence="4">
    <location>
        <begin position="190"/>
        <end position="210"/>
    </location>
</feature>
<dbReference type="Pfam" id="PF14559">
    <property type="entry name" value="TPR_19"/>
    <property type="match status" value="1"/>
</dbReference>
<keyword evidence="1" id="KW-0677">Repeat</keyword>
<dbReference type="InterPro" id="IPR019734">
    <property type="entry name" value="TPR_rpt"/>
</dbReference>
<dbReference type="Gene3D" id="3.40.50.1820">
    <property type="entry name" value="alpha/beta hydrolase"/>
    <property type="match status" value="1"/>
</dbReference>
<dbReference type="Proteomes" id="UP001189429">
    <property type="component" value="Unassembled WGS sequence"/>
</dbReference>
<sequence length="377" mass="39937">MASEEAEAHKEKGNAAFKEKKFDEAVKHYNKAINLDPSNAAYYSNRSGAWSSKGSHDSALNDAEKCLQIDPGFVKGYSRKGKALFDMQRWDEAETAYQEGLAKDPSNAGCKQGVADVGNAKLAREAAARSRSQSSGGGIFGNIKNMVSQPSKLLKRVGKGGRLQMYIVVLASWYGYQYFVGGRGKSGKTAKEKAAVQGHEEAEEDEEPVLQAHTPPDAAAVAMERGFVEADGSWLGFVRAEGRKHNPLLLLLHRTSLSAETEYGPAFARLAKAGPSGGLSVLAPDRPCHGYSPCPPGGEPRNATAWLNKLIATAIDASVPRSVAVVAAGREARRGAGVAPEPPRRGAPAQRARAAQRGWAGRVAAGPPGRHIGGRGG</sequence>
<comment type="caution">
    <text evidence="5">The sequence shown here is derived from an EMBL/GenBank/DDBJ whole genome shotgun (WGS) entry which is preliminary data.</text>
</comment>
<dbReference type="PANTHER" id="PTHR22904:SF523">
    <property type="entry name" value="STRESS-INDUCED-PHOSPHOPROTEIN 1"/>
    <property type="match status" value="1"/>
</dbReference>
<dbReference type="EMBL" id="CAUYUJ010006891">
    <property type="protein sequence ID" value="CAK0818956.1"/>
    <property type="molecule type" value="Genomic_DNA"/>
</dbReference>
<dbReference type="PANTHER" id="PTHR22904">
    <property type="entry name" value="TPR REPEAT CONTAINING PROTEIN"/>
    <property type="match status" value="1"/>
</dbReference>
<dbReference type="SMART" id="SM00028">
    <property type="entry name" value="TPR"/>
    <property type="match status" value="3"/>
</dbReference>
<evidence type="ECO:0000313" key="5">
    <source>
        <dbReference type="EMBL" id="CAK0818956.1"/>
    </source>
</evidence>
<keyword evidence="2 3" id="KW-0802">TPR repeat</keyword>
<feature type="repeat" description="TPR" evidence="3">
    <location>
        <begin position="6"/>
        <end position="39"/>
    </location>
</feature>
<protein>
    <submittedName>
        <fullName evidence="5">Uncharacterized protein</fullName>
    </submittedName>
</protein>
<name>A0ABN9RJE0_9DINO</name>
<reference evidence="5" key="1">
    <citation type="submission" date="2023-10" db="EMBL/GenBank/DDBJ databases">
        <authorList>
            <person name="Chen Y."/>
            <person name="Shah S."/>
            <person name="Dougan E. K."/>
            <person name="Thang M."/>
            <person name="Chan C."/>
        </authorList>
    </citation>
    <scope>NUCLEOTIDE SEQUENCE [LARGE SCALE GENOMIC DNA]</scope>
</reference>
<keyword evidence="6" id="KW-1185">Reference proteome</keyword>
<dbReference type="PROSITE" id="PS50293">
    <property type="entry name" value="TPR_REGION"/>
    <property type="match status" value="1"/>
</dbReference>
<dbReference type="InterPro" id="IPR029058">
    <property type="entry name" value="AB_hydrolase_fold"/>
</dbReference>
<evidence type="ECO:0000256" key="1">
    <source>
        <dbReference type="ARBA" id="ARBA00022737"/>
    </source>
</evidence>
<dbReference type="Gene3D" id="1.25.40.10">
    <property type="entry name" value="Tetratricopeptide repeat domain"/>
    <property type="match status" value="1"/>
</dbReference>
<gene>
    <name evidence="5" type="ORF">PCOR1329_LOCUS21066</name>
</gene>
<dbReference type="SUPFAM" id="SSF53474">
    <property type="entry name" value="alpha/beta-Hydrolases"/>
    <property type="match status" value="1"/>
</dbReference>
<evidence type="ECO:0000256" key="4">
    <source>
        <dbReference type="SAM" id="MobiDB-lite"/>
    </source>
</evidence>
<proteinExistence type="predicted"/>
<evidence type="ECO:0000256" key="2">
    <source>
        <dbReference type="ARBA" id="ARBA00022803"/>
    </source>
</evidence>
<accession>A0ABN9RJE0</accession>
<feature type="compositionally biased region" description="Basic and acidic residues" evidence="4">
    <location>
        <begin position="190"/>
        <end position="200"/>
    </location>
</feature>
<evidence type="ECO:0000313" key="6">
    <source>
        <dbReference type="Proteomes" id="UP001189429"/>
    </source>
</evidence>
<evidence type="ECO:0000256" key="3">
    <source>
        <dbReference type="PROSITE-ProRule" id="PRU00339"/>
    </source>
</evidence>
<organism evidence="5 6">
    <name type="scientific">Prorocentrum cordatum</name>
    <dbReference type="NCBI Taxonomy" id="2364126"/>
    <lineage>
        <taxon>Eukaryota</taxon>
        <taxon>Sar</taxon>
        <taxon>Alveolata</taxon>
        <taxon>Dinophyceae</taxon>
        <taxon>Prorocentrales</taxon>
        <taxon>Prorocentraceae</taxon>
        <taxon>Prorocentrum</taxon>
    </lineage>
</organism>
<dbReference type="InterPro" id="IPR011990">
    <property type="entry name" value="TPR-like_helical_dom_sf"/>
</dbReference>
<dbReference type="Pfam" id="PF00515">
    <property type="entry name" value="TPR_1"/>
    <property type="match status" value="1"/>
</dbReference>